<sequence>MDRQEEALRLAEALLSDIELSETSTPKRVMKAMRLARLMRDTAAQEWLGFEVNGLPNPGTEKSQEWMTRTGRWVDDEKKRGYWVPSASVEATMNASQGALQAFSSSVSLSGDMIATAMRERAGSINGYTKNVREMAQILAAVDAQLYEYAGDVYAELQFSEVQASLFEQSRVAVDATLASLAGDALKKVESVSERLHSDEPEAISQAMSTCRRLIDSVADHVFPARDEPYDLNGQELSVKKNAVLNRINAFLHTSGVRGGRADRLRRSLSDIYGRVSTGVHSDVDSHEARYLFLATYVLLGEVLTLTASSD</sequence>
<feature type="domain" description="AbiTii" evidence="1">
    <location>
        <begin position="10"/>
        <end position="170"/>
    </location>
</feature>
<comment type="caution">
    <text evidence="2">The sequence shown here is derived from an EMBL/GenBank/DDBJ whole genome shotgun (WGS) entry which is preliminary data.</text>
</comment>
<gene>
    <name evidence="2" type="ORF">RM425_12435</name>
</gene>
<proteinExistence type="predicted"/>
<evidence type="ECO:0000313" key="2">
    <source>
        <dbReference type="EMBL" id="MDT0276710.1"/>
    </source>
</evidence>
<dbReference type="Proteomes" id="UP001183222">
    <property type="component" value="Unassembled WGS sequence"/>
</dbReference>
<name>A0ABU2K940_9ACTN</name>
<keyword evidence="3" id="KW-1185">Reference proteome</keyword>
<evidence type="ECO:0000313" key="3">
    <source>
        <dbReference type="Proteomes" id="UP001183222"/>
    </source>
</evidence>
<dbReference type="RefSeq" id="WP_311345528.1">
    <property type="nucleotide sequence ID" value="NZ_JAVREI010000008.1"/>
</dbReference>
<reference evidence="3" key="1">
    <citation type="submission" date="2023-07" db="EMBL/GenBank/DDBJ databases">
        <title>30 novel species of actinomycetes from the DSMZ collection.</title>
        <authorList>
            <person name="Nouioui I."/>
        </authorList>
    </citation>
    <scope>NUCLEOTIDE SEQUENCE [LARGE SCALE GENOMIC DNA]</scope>
    <source>
        <strain evidence="3">DSM 46792</strain>
    </source>
</reference>
<protein>
    <recommendedName>
        <fullName evidence="1">AbiTii domain-containing protein</fullName>
    </recommendedName>
</protein>
<dbReference type="EMBL" id="JAVREI010000008">
    <property type="protein sequence ID" value="MDT0276710.1"/>
    <property type="molecule type" value="Genomic_DNA"/>
</dbReference>
<dbReference type="InterPro" id="IPR041304">
    <property type="entry name" value="AbiTii"/>
</dbReference>
<dbReference type="Pfam" id="PF18864">
    <property type="entry name" value="AbiTii"/>
    <property type="match status" value="1"/>
</dbReference>
<organism evidence="2 3">
    <name type="scientific">Blastococcus goldschmidtiae</name>
    <dbReference type="NCBI Taxonomy" id="3075546"/>
    <lineage>
        <taxon>Bacteria</taxon>
        <taxon>Bacillati</taxon>
        <taxon>Actinomycetota</taxon>
        <taxon>Actinomycetes</taxon>
        <taxon>Geodermatophilales</taxon>
        <taxon>Geodermatophilaceae</taxon>
        <taxon>Blastococcus</taxon>
    </lineage>
</organism>
<evidence type="ECO:0000259" key="1">
    <source>
        <dbReference type="Pfam" id="PF18864"/>
    </source>
</evidence>
<accession>A0ABU2K940</accession>